<dbReference type="SUPFAM" id="SSF47345">
    <property type="entry name" value="Colicin E immunity proteins"/>
    <property type="match status" value="1"/>
</dbReference>
<dbReference type="CDD" id="cd16363">
    <property type="entry name" value="Col_Im_like"/>
    <property type="match status" value="1"/>
</dbReference>
<comment type="similarity">
    <text evidence="1">Belongs to the colicins ColE2/ColE8/ColE9 and pyocins S1/S2 family.</text>
</comment>
<evidence type="ECO:0000313" key="3">
    <source>
        <dbReference type="EMBL" id="PKA67999.1"/>
    </source>
</evidence>
<evidence type="ECO:0000256" key="2">
    <source>
        <dbReference type="ARBA" id="ARBA00023025"/>
    </source>
</evidence>
<reference evidence="3 4" key="1">
    <citation type="submission" date="2017-11" db="EMBL/GenBank/DDBJ databases">
        <title>Genome sequencing of a diverse group of Pseudomonas species.</title>
        <authorList>
            <person name="Loper J."/>
        </authorList>
    </citation>
    <scope>NUCLEOTIDE SEQUENCE [LARGE SCALE GENOMIC DNA]</scope>
    <source>
        <strain evidence="3 4">LMG 25716</strain>
    </source>
</reference>
<protein>
    <submittedName>
        <fullName evidence="3">Colicin immunity protein/pyocin immunity protein</fullName>
    </submittedName>
</protein>
<dbReference type="Pfam" id="PF01320">
    <property type="entry name" value="Colicin_Pyocin"/>
    <property type="match status" value="1"/>
</dbReference>
<dbReference type="InterPro" id="IPR035900">
    <property type="entry name" value="Colicin_E_sf"/>
</dbReference>
<organism evidence="3 4">
    <name type="scientific">Pseudomonas baetica</name>
    <dbReference type="NCBI Taxonomy" id="674054"/>
    <lineage>
        <taxon>Bacteria</taxon>
        <taxon>Pseudomonadati</taxon>
        <taxon>Pseudomonadota</taxon>
        <taxon>Gammaproteobacteria</taxon>
        <taxon>Pseudomonadales</taxon>
        <taxon>Pseudomonadaceae</taxon>
        <taxon>Pseudomonas</taxon>
    </lineage>
</organism>
<dbReference type="EMBL" id="PHHE01000001">
    <property type="protein sequence ID" value="PKA67999.1"/>
    <property type="molecule type" value="Genomic_DNA"/>
</dbReference>
<dbReference type="PRINTS" id="PR01299">
    <property type="entry name" value="PYOCIN"/>
</dbReference>
<dbReference type="InterPro" id="IPR000290">
    <property type="entry name" value="Colicin_pyocin"/>
</dbReference>
<proteinExistence type="inferred from homology"/>
<dbReference type="Gene3D" id="1.10.1200.20">
    <property type="entry name" value="Colicin E immunity protein"/>
    <property type="match status" value="1"/>
</dbReference>
<keyword evidence="2" id="KW-0079">Bacteriocin immunity</keyword>
<accession>A0ABX4PXH8</accession>
<gene>
    <name evidence="3" type="ORF">ATI02_0723</name>
</gene>
<dbReference type="Proteomes" id="UP000232455">
    <property type="component" value="Unassembled WGS sequence"/>
</dbReference>
<evidence type="ECO:0000313" key="4">
    <source>
        <dbReference type="Proteomes" id="UP000232455"/>
    </source>
</evidence>
<keyword evidence="4" id="KW-1185">Reference proteome</keyword>
<sequence>MVLKAKFEEYTESEYVALTSRLFAGDYSSEKELDEIVELIVDAAEHPAGSNVLYYPAEGVEDSPEGVLKTIKDWRAANGKPGFKPE</sequence>
<name>A0ABX4PXH8_9PSED</name>
<evidence type="ECO:0000256" key="1">
    <source>
        <dbReference type="ARBA" id="ARBA00009346"/>
    </source>
</evidence>
<comment type="caution">
    <text evidence="3">The sequence shown here is derived from an EMBL/GenBank/DDBJ whole genome shotgun (WGS) entry which is preliminary data.</text>
</comment>